<evidence type="ECO:0000256" key="2">
    <source>
        <dbReference type="ARBA" id="ARBA00009685"/>
    </source>
</evidence>
<dbReference type="PROSITE" id="PS00376">
    <property type="entry name" value="ADOMET_SYNTHASE_1"/>
    <property type="match status" value="1"/>
</dbReference>
<feature type="domain" description="S-adenosylmethionine synthetase central" evidence="18">
    <location>
        <begin position="149"/>
        <end position="270"/>
    </location>
</feature>
<dbReference type="Gene3D" id="3.10.20.90">
    <property type="entry name" value="Phosphatidylinositol 3-kinase Catalytic Subunit, Chain A, domain 1"/>
    <property type="match status" value="1"/>
</dbReference>
<comment type="catalytic activity">
    <reaction evidence="12 13">
        <text>L-methionine + ATP + H2O = S-adenosyl-L-methionine + phosphate + diphosphate</text>
        <dbReference type="Rhea" id="RHEA:21080"/>
        <dbReference type="ChEBI" id="CHEBI:15377"/>
        <dbReference type="ChEBI" id="CHEBI:30616"/>
        <dbReference type="ChEBI" id="CHEBI:33019"/>
        <dbReference type="ChEBI" id="CHEBI:43474"/>
        <dbReference type="ChEBI" id="CHEBI:57844"/>
        <dbReference type="ChEBI" id="CHEBI:59789"/>
        <dbReference type="EC" id="2.5.1.6"/>
    </reaction>
</comment>
<dbReference type="PANTHER" id="PTHR11964">
    <property type="entry name" value="S-ADENOSYLMETHIONINE SYNTHETASE"/>
    <property type="match status" value="1"/>
</dbReference>
<evidence type="ECO:0000313" key="23">
    <source>
        <dbReference type="Proteomes" id="UP000225706"/>
    </source>
</evidence>
<dbReference type="CDD" id="cd18079">
    <property type="entry name" value="S-AdoMet_synt"/>
    <property type="match status" value="1"/>
</dbReference>
<dbReference type="Pfam" id="PF02773">
    <property type="entry name" value="S-AdoMet_synt_C"/>
    <property type="match status" value="1"/>
</dbReference>
<evidence type="ECO:0000313" key="22">
    <source>
        <dbReference type="EMBL" id="PFX30815.1"/>
    </source>
</evidence>
<dbReference type="Gene3D" id="3.30.300.10">
    <property type="match status" value="3"/>
</dbReference>
<evidence type="ECO:0000256" key="16">
    <source>
        <dbReference type="SAM" id="MobiDB-lite"/>
    </source>
</evidence>
<keyword evidence="3" id="KW-0963">Cytoplasm</keyword>
<evidence type="ECO:0000259" key="20">
    <source>
        <dbReference type="Pfam" id="PF04108"/>
    </source>
</evidence>
<dbReference type="EC" id="2.5.1.6" evidence="13"/>
<comment type="pathway">
    <text evidence="1 13">Amino-acid biosynthesis; S-adenosyl-L-methionine biosynthesis; S-adenosyl-L-methionine from L-methionine: step 1/1.</text>
</comment>
<dbReference type="InterPro" id="IPR022630">
    <property type="entry name" value="S-AdoMet_synt_C"/>
</dbReference>
<evidence type="ECO:0000256" key="5">
    <source>
        <dbReference type="ARBA" id="ARBA00022679"/>
    </source>
</evidence>
<keyword evidence="11" id="KW-0072">Autophagy</keyword>
<accession>A0A2B4SQZ4</accession>
<evidence type="ECO:0000256" key="15">
    <source>
        <dbReference type="SAM" id="Coils"/>
    </source>
</evidence>
<feature type="domain" description="S-adenosylmethionine synthetase C-terminal" evidence="19">
    <location>
        <begin position="273"/>
        <end position="407"/>
    </location>
</feature>
<organism evidence="22 23">
    <name type="scientific">Stylophora pistillata</name>
    <name type="common">Smooth cauliflower coral</name>
    <dbReference type="NCBI Taxonomy" id="50429"/>
    <lineage>
        <taxon>Eukaryota</taxon>
        <taxon>Metazoa</taxon>
        <taxon>Cnidaria</taxon>
        <taxon>Anthozoa</taxon>
        <taxon>Hexacorallia</taxon>
        <taxon>Scleractinia</taxon>
        <taxon>Astrocoeniina</taxon>
        <taxon>Pocilloporidae</taxon>
        <taxon>Stylophora</taxon>
    </lineage>
</organism>
<keyword evidence="5 13" id="KW-0808">Transferase</keyword>
<dbReference type="GO" id="GO:0006914">
    <property type="term" value="P:autophagy"/>
    <property type="evidence" value="ECO:0007669"/>
    <property type="project" value="UniProtKB-KW"/>
</dbReference>
<evidence type="ECO:0000259" key="17">
    <source>
        <dbReference type="Pfam" id="PF00438"/>
    </source>
</evidence>
<dbReference type="InterPro" id="IPR022636">
    <property type="entry name" value="S-AdoMet_synthetase_sfam"/>
</dbReference>
<dbReference type="UniPathway" id="UPA00315">
    <property type="reaction ID" value="UER00080"/>
</dbReference>
<comment type="cofactor">
    <cofactor evidence="13">
        <name>Mg(2+)</name>
        <dbReference type="ChEBI" id="CHEBI:18420"/>
    </cofactor>
    <text evidence="13">Binds 2 magnesium ions per subunit. The magnesium ions interact primarily with the substrate.</text>
</comment>
<feature type="coiled-coil region" evidence="15">
    <location>
        <begin position="1113"/>
        <end position="1326"/>
    </location>
</feature>
<dbReference type="GO" id="GO:0006556">
    <property type="term" value="P:S-adenosylmethionine biosynthetic process"/>
    <property type="evidence" value="ECO:0007669"/>
    <property type="project" value="UniProtKB-UniPathway"/>
</dbReference>
<dbReference type="InterPro" id="IPR045326">
    <property type="entry name" value="ATG17-like_dom"/>
</dbReference>
<feature type="region of interest" description="Disordered" evidence="16">
    <location>
        <begin position="963"/>
        <end position="998"/>
    </location>
</feature>
<evidence type="ECO:0000259" key="19">
    <source>
        <dbReference type="Pfam" id="PF02773"/>
    </source>
</evidence>
<feature type="compositionally biased region" description="Low complexity" evidence="16">
    <location>
        <begin position="913"/>
        <end position="923"/>
    </location>
</feature>
<proteinExistence type="inferred from homology"/>
<keyword evidence="7 13" id="KW-0547">Nucleotide-binding</keyword>
<evidence type="ECO:0000256" key="6">
    <source>
        <dbReference type="ARBA" id="ARBA00022723"/>
    </source>
</evidence>
<feature type="coiled-coil region" evidence="15">
    <location>
        <begin position="1351"/>
        <end position="1407"/>
    </location>
</feature>
<name>A0A2B4SQZ4_STYPI</name>
<dbReference type="InterPro" id="IPR022631">
    <property type="entry name" value="ADOMET_SYNTHASE_CS"/>
</dbReference>
<dbReference type="Pfam" id="PF02772">
    <property type="entry name" value="S-AdoMet_synt_M"/>
    <property type="match status" value="1"/>
</dbReference>
<evidence type="ECO:0000256" key="11">
    <source>
        <dbReference type="ARBA" id="ARBA00023006"/>
    </source>
</evidence>
<dbReference type="Pfam" id="PF00438">
    <property type="entry name" value="S-AdoMet_synt_N"/>
    <property type="match status" value="1"/>
</dbReference>
<reference evidence="23" key="1">
    <citation type="journal article" date="2017" name="bioRxiv">
        <title>Comparative analysis of the genomes of Stylophora pistillata and Acropora digitifera provides evidence for extensive differences between species of corals.</title>
        <authorList>
            <person name="Voolstra C.R."/>
            <person name="Li Y."/>
            <person name="Liew Y.J."/>
            <person name="Baumgarten S."/>
            <person name="Zoccola D."/>
            <person name="Flot J.-F."/>
            <person name="Tambutte S."/>
            <person name="Allemand D."/>
            <person name="Aranda M."/>
        </authorList>
    </citation>
    <scope>NUCLEOTIDE SEQUENCE [LARGE SCALE GENOMIC DNA]</scope>
</reference>
<feature type="domain" description="S-adenosylmethionine synthetase N-terminal" evidence="17">
    <location>
        <begin position="37"/>
        <end position="133"/>
    </location>
</feature>
<dbReference type="GO" id="GO:0005524">
    <property type="term" value="F:ATP binding"/>
    <property type="evidence" value="ECO:0007669"/>
    <property type="project" value="UniProtKB-KW"/>
</dbReference>
<dbReference type="SUPFAM" id="SSF55973">
    <property type="entry name" value="S-adenosylmethionine synthetase"/>
    <property type="match status" value="3"/>
</dbReference>
<gene>
    <name evidence="22" type="primary">Mat2a</name>
    <name evidence="22" type="ORF">AWC38_SpisGene4405</name>
</gene>
<dbReference type="InterPro" id="IPR022628">
    <property type="entry name" value="S-AdoMet_synt_N"/>
</dbReference>
<evidence type="ECO:0000256" key="4">
    <source>
        <dbReference type="ARBA" id="ARBA00022563"/>
    </source>
</evidence>
<dbReference type="FunFam" id="3.30.300.10:FF:000011">
    <property type="entry name" value="S-adenosylmethionine synthase"/>
    <property type="match status" value="1"/>
</dbReference>
<protein>
    <recommendedName>
        <fullName evidence="13">S-adenosylmethionine synthase</fullName>
        <ecNumber evidence="13">2.5.1.6</ecNumber>
    </recommendedName>
</protein>
<keyword evidence="6 13" id="KW-0479">Metal-binding</keyword>
<dbReference type="GO" id="GO:0004478">
    <property type="term" value="F:methionine adenosyltransferase activity"/>
    <property type="evidence" value="ECO:0007669"/>
    <property type="project" value="UniProtKB-EC"/>
</dbReference>
<dbReference type="GO" id="GO:0006730">
    <property type="term" value="P:one-carbon metabolic process"/>
    <property type="evidence" value="ECO:0007669"/>
    <property type="project" value="UniProtKB-KW"/>
</dbReference>
<dbReference type="Pfam" id="PF10377">
    <property type="entry name" value="ATG11"/>
    <property type="match status" value="1"/>
</dbReference>
<keyword evidence="23" id="KW-1185">Reference proteome</keyword>
<dbReference type="GO" id="GO:0046872">
    <property type="term" value="F:metal ion binding"/>
    <property type="evidence" value="ECO:0007669"/>
    <property type="project" value="UniProtKB-KW"/>
</dbReference>
<dbReference type="EMBL" id="LSMT01000045">
    <property type="protein sequence ID" value="PFX30815.1"/>
    <property type="molecule type" value="Genomic_DNA"/>
</dbReference>
<evidence type="ECO:0000256" key="13">
    <source>
        <dbReference type="RuleBase" id="RU000541"/>
    </source>
</evidence>
<evidence type="ECO:0000256" key="9">
    <source>
        <dbReference type="ARBA" id="ARBA00022842"/>
    </source>
</evidence>
<evidence type="ECO:0000256" key="7">
    <source>
        <dbReference type="ARBA" id="ARBA00022741"/>
    </source>
</evidence>
<keyword evidence="8 13" id="KW-0067">ATP-binding</keyword>
<keyword evidence="9 13" id="KW-0460">Magnesium</keyword>
<comment type="cofactor">
    <cofactor evidence="13">
        <name>K(+)</name>
        <dbReference type="ChEBI" id="CHEBI:29103"/>
    </cofactor>
    <text evidence="13">Binds 1 potassium ion per subunit. The potassium ion interacts primarily with the substrate.</text>
</comment>
<dbReference type="InterPro" id="IPR002133">
    <property type="entry name" value="S-AdoMet_synthetase"/>
</dbReference>
<feature type="region of interest" description="Disordered" evidence="16">
    <location>
        <begin position="910"/>
        <end position="936"/>
    </location>
</feature>
<evidence type="ECO:0000256" key="12">
    <source>
        <dbReference type="ARBA" id="ARBA00048344"/>
    </source>
</evidence>
<evidence type="ECO:0000256" key="10">
    <source>
        <dbReference type="ARBA" id="ARBA00022958"/>
    </source>
</evidence>
<sequence length="1506" mass="169232">MWSSKAKLARLIPTKSASVARFYLHRSLMTAFSDHSKFLFTSESVCPGHADKMCDQISDAILDAHLEEDPMAKVACETASKTGMIMAFGEITSGARVDYQSVIRNTIKEIGYDDSSKGFDYKTCSVLLSIEEQVGEIARVVHLDKKELDIGAGDQGLMFGYATDETEELMPLTTVLSHKLVQRLVECRRDGTLPWLRPDGKTQVTVEYNMKDGACMPQRVHTVLISSQHAQGMSAEEIRNHLKETIVKGVIPEKYLDEQTVYHLLPAGQFLFGGPMADGGLTGRKIIVDTYGGWGAHGGGAFSGKDATKVDRSGSYACRWIAKSLVAAKLCKRALIQVSYSIGIPEPLSVSVFSYGSGEMSDDELLQIIQKNFDLRPGAIIRDLDLRKPIFKATSVCGHFKPGFTWEVPKNVQVLMSTLAVETGIPEDKQVLLISNGEALDPRERVCSYNSAGTDTNPIFLFSKSTIESSIPPSPSLNLGSEANLKEQVEKSLNLPPTYETLEFYSLSVQIAESCENLVCEQKLQQKGWSAVVANLESIASEFKVRSSSVHQIYSEFLDSRTRYIELLDRFKDILPLLAKVPVLPCLISRQLSQVRQQDIVSLLDWISAQDNKNSLQDMVKQCIEAVEQFDESHLTEITTEVNQVLESLDNTNMKEIKGLDERLAGLQHILQNVQNFCQSQADMSQGLQQNVTSVQNVGRDRSVLSDLCASHQKQLLMMTKNHSHLRDIRKKCARAKDELSANLHTRLRLEIIEQVNEAPRMYILAVAEVVRRRSFSSQFQKWASKLCEISLEARTEETAHREEFELQFGQHFLQSLFSGLSDRPSRFVEKPPKPFDEQLPVITERDLQELKDQIPELASYLESSSVNVSMGEEGTKTSFLHSEELENVSDVAQFSVKLERTSDGITDKKVTSSIEDMSSSESKATQMSVDTSTQAEWTCSGNQNTLEQEGRQGATENYCTQDTTETTENPHDNNSNQRKKSNSDTSSEKSSAADDSDLVFRSAHEDYVTVFDGDLTVNFNEKEIPPDLQPVAEVQEDCAGLLEEASQTPTLASSGTQSTERSNDDELKFLHQCLNDARGLVLEWQSKMKADVLLAVGNLKEKGDLCGKNIAQNTAQKTKEEFETELLQMNAKFEKEKQAFLEIKMRLDLEKNEILDQLKQLQAEKEKSECRHREETEKLSEIVADYKAKLEEHEGAAQKLQESKSRFEEDQQIRFNAIMMKLKREKEHAVLQAQEKIKELKQIVEQQEKEVKSLAMEKERITEELGQVRSAFCKREQELVAALQDKESKILNSEILMKNKEAEFLQQIEKEKASALALLQVERELWEANRGQGLPGKLQETDCVTDAVLEEDNQQKVKLLEEENKRLAENLSEQTLDKSGQLKQALDAKDQQIKTLKQQLNQMKHLSGASAVSSKMDKVSLIDFQSGDLILLVFDERYENYLALSTGKTLFFLHPDSMAGLDLATSGPKKQPWMLVQMTDKEYCQAKKHRCMVGTMPRVAFVIGS</sequence>
<keyword evidence="4 13" id="KW-0554">One-carbon metabolism</keyword>
<comment type="similarity">
    <text evidence="2 14">Belongs to the AdoMet synthase family.</text>
</comment>
<feature type="compositionally biased region" description="Polar residues" evidence="16">
    <location>
        <begin position="963"/>
        <end position="977"/>
    </location>
</feature>
<evidence type="ECO:0000259" key="18">
    <source>
        <dbReference type="Pfam" id="PF02772"/>
    </source>
</evidence>
<dbReference type="InterPro" id="IPR019460">
    <property type="entry name" value="Atg11_C"/>
</dbReference>
<feature type="domain" description="Autophagy-related protein 11 C-terminal" evidence="21">
    <location>
        <begin position="1393"/>
        <end position="1489"/>
    </location>
</feature>
<evidence type="ECO:0000259" key="21">
    <source>
        <dbReference type="Pfam" id="PF10377"/>
    </source>
</evidence>
<dbReference type="FunFam" id="3.30.300.10:FF:000004">
    <property type="entry name" value="S-adenosylmethionine synthase"/>
    <property type="match status" value="1"/>
</dbReference>
<comment type="function">
    <text evidence="13">Catalyzes the formation of S-adenosylmethionine from methionine and ATP.</text>
</comment>
<dbReference type="PROSITE" id="PS00377">
    <property type="entry name" value="ADOMET_SYNTHASE_2"/>
    <property type="match status" value="1"/>
</dbReference>
<feature type="compositionally biased region" description="Polar residues" evidence="16">
    <location>
        <begin position="924"/>
        <end position="936"/>
    </location>
</feature>
<keyword evidence="10 13" id="KW-0630">Potassium</keyword>
<keyword evidence="15" id="KW-0175">Coiled coil</keyword>
<feature type="domain" description="Autophagy protein ATG17-like" evidence="20">
    <location>
        <begin position="510"/>
        <end position="811"/>
    </location>
</feature>
<evidence type="ECO:0000256" key="8">
    <source>
        <dbReference type="ARBA" id="ARBA00022840"/>
    </source>
</evidence>
<evidence type="ECO:0000256" key="3">
    <source>
        <dbReference type="ARBA" id="ARBA00022490"/>
    </source>
</evidence>
<dbReference type="FunFam" id="3.30.300.10:FF:000003">
    <property type="entry name" value="S-adenosylmethionine synthase"/>
    <property type="match status" value="1"/>
</dbReference>
<dbReference type="STRING" id="50429.A0A2B4SQZ4"/>
<evidence type="ECO:0000256" key="14">
    <source>
        <dbReference type="RuleBase" id="RU004462"/>
    </source>
</evidence>
<comment type="caution">
    <text evidence="22">The sequence shown here is derived from an EMBL/GenBank/DDBJ whole genome shotgun (WGS) entry which is preliminary data.</text>
</comment>
<evidence type="ECO:0000256" key="1">
    <source>
        <dbReference type="ARBA" id="ARBA00005224"/>
    </source>
</evidence>
<dbReference type="OrthoDB" id="447953at2759"/>
<dbReference type="InterPro" id="IPR022629">
    <property type="entry name" value="S-AdoMet_synt_central"/>
</dbReference>
<dbReference type="NCBIfam" id="TIGR01034">
    <property type="entry name" value="metK"/>
    <property type="match status" value="1"/>
</dbReference>
<dbReference type="Pfam" id="PF04108">
    <property type="entry name" value="ATG17_like"/>
    <property type="match status" value="1"/>
</dbReference>
<dbReference type="Proteomes" id="UP000225706">
    <property type="component" value="Unassembled WGS sequence"/>
</dbReference>